<dbReference type="AlphaFoldDB" id="A0AAE9IUI5"/>
<reference evidence="2 3" key="1">
    <citation type="submission" date="2022-05" db="EMBL/GenBank/DDBJ databases">
        <title>Chromosome-level reference genomes for two strains of Caenorhabditis briggsae: an improved platform for comparative genomics.</title>
        <authorList>
            <person name="Stevens L."/>
            <person name="Andersen E.C."/>
        </authorList>
    </citation>
    <scope>NUCLEOTIDE SEQUENCE [LARGE SCALE GENOMIC DNA]</scope>
    <source>
        <strain evidence="2">QX1410_ONT</strain>
        <tissue evidence="2">Whole-organism</tissue>
    </source>
</reference>
<evidence type="ECO:0000313" key="3">
    <source>
        <dbReference type="Proteomes" id="UP000827892"/>
    </source>
</evidence>
<dbReference type="InterPro" id="IPR011583">
    <property type="entry name" value="Chitinase_II/V-like_cat"/>
</dbReference>
<dbReference type="SUPFAM" id="SSF51445">
    <property type="entry name" value="(Trans)glycosidases"/>
    <property type="match status" value="1"/>
</dbReference>
<dbReference type="Proteomes" id="UP000827892">
    <property type="component" value="Chromosome II"/>
</dbReference>
<evidence type="ECO:0000259" key="1">
    <source>
        <dbReference type="PROSITE" id="PS51910"/>
    </source>
</evidence>
<dbReference type="Gene3D" id="3.20.20.80">
    <property type="entry name" value="Glycosidases"/>
    <property type="match status" value="1"/>
</dbReference>
<proteinExistence type="predicted"/>
<dbReference type="PANTHER" id="PTHR46073">
    <property type="entry name" value="CHITINASE"/>
    <property type="match status" value="1"/>
</dbReference>
<dbReference type="InterPro" id="IPR001223">
    <property type="entry name" value="Glyco_hydro18_cat"/>
</dbReference>
<sequence>MTDNGSIGFQNNGIKERFCYCREKARNQESDSIIPYSVDFEASAKLMISIGGHDNFQHFSAMVCRPEMQKTFIQAIISFITDNRLDGVDIFWKWPTETERFKYTDFIKELKGSMSIVNKNFILSIVAPPAGIDGWENGFDLDHTCNGMDYYGPWENQWGTPAGPTSPLYGGIHEKKKFNVDFTMRYYERETKTPSKFNLPRPFRSTKQTVWELILQNERLSIVTTVEKEDITPINVQNQECESVQRQRHLAATVARVTSDNPKKQHLQVSMSQNIPSPPPAEPTPLTISRVQQSPLLEGRKLKFLEEVAEDKGPVDFNQLIHVLQTVSRKNSILNAVASHRLTDFRPENDNNFNG</sequence>
<feature type="domain" description="GH18" evidence="1">
    <location>
        <begin position="1"/>
        <end position="355"/>
    </location>
</feature>
<dbReference type="GO" id="GO:0005975">
    <property type="term" value="P:carbohydrate metabolic process"/>
    <property type="evidence" value="ECO:0007669"/>
    <property type="project" value="InterPro"/>
</dbReference>
<organism evidence="2 3">
    <name type="scientific">Caenorhabditis briggsae</name>
    <dbReference type="NCBI Taxonomy" id="6238"/>
    <lineage>
        <taxon>Eukaryota</taxon>
        <taxon>Metazoa</taxon>
        <taxon>Ecdysozoa</taxon>
        <taxon>Nematoda</taxon>
        <taxon>Chromadorea</taxon>
        <taxon>Rhabditida</taxon>
        <taxon>Rhabditina</taxon>
        <taxon>Rhabditomorpha</taxon>
        <taxon>Rhabditoidea</taxon>
        <taxon>Rhabditidae</taxon>
        <taxon>Peloderinae</taxon>
        <taxon>Caenorhabditis</taxon>
    </lineage>
</organism>
<name>A0AAE9IUI5_CAEBR</name>
<dbReference type="PANTHER" id="PTHR46073:SF7">
    <property type="entry name" value="GH18 DOMAIN-CONTAINING PROTEIN"/>
    <property type="match status" value="1"/>
</dbReference>
<dbReference type="Pfam" id="PF00704">
    <property type="entry name" value="Glyco_hydro_18"/>
    <property type="match status" value="1"/>
</dbReference>
<dbReference type="SMART" id="SM00636">
    <property type="entry name" value="Glyco_18"/>
    <property type="match status" value="1"/>
</dbReference>
<accession>A0AAE9IUI5</accession>
<dbReference type="PROSITE" id="PS51910">
    <property type="entry name" value="GH18_2"/>
    <property type="match status" value="1"/>
</dbReference>
<protein>
    <recommendedName>
        <fullName evidence="1">GH18 domain-containing protein</fullName>
    </recommendedName>
</protein>
<dbReference type="InterPro" id="IPR017853">
    <property type="entry name" value="GH"/>
</dbReference>
<dbReference type="EMBL" id="CP090892">
    <property type="protein sequence ID" value="ULU06445.1"/>
    <property type="molecule type" value="Genomic_DNA"/>
</dbReference>
<evidence type="ECO:0000313" key="2">
    <source>
        <dbReference type="EMBL" id="ULU06445.1"/>
    </source>
</evidence>
<dbReference type="GO" id="GO:0008061">
    <property type="term" value="F:chitin binding"/>
    <property type="evidence" value="ECO:0007669"/>
    <property type="project" value="InterPro"/>
</dbReference>
<gene>
    <name evidence="2" type="ORF">L3Y34_018356</name>
</gene>